<dbReference type="GO" id="GO:0006384">
    <property type="term" value="P:transcription initiation at RNA polymerase III promoter"/>
    <property type="evidence" value="ECO:0007669"/>
    <property type="project" value="TreeGrafter"/>
</dbReference>
<evidence type="ECO:0000259" key="7">
    <source>
        <dbReference type="Pfam" id="PF08292"/>
    </source>
</evidence>
<keyword evidence="4" id="KW-0804">Transcription</keyword>
<keyword evidence="9" id="KW-1185">Reference proteome</keyword>
<feature type="domain" description="RNA polymerase Rpb7-like N-terminal" evidence="6">
    <location>
        <begin position="9"/>
        <end position="64"/>
    </location>
</feature>
<dbReference type="InterPro" id="IPR012340">
    <property type="entry name" value="NA-bd_OB-fold"/>
</dbReference>
<dbReference type="InterPro" id="IPR005576">
    <property type="entry name" value="Rpb7-like_N"/>
</dbReference>
<evidence type="ECO:0000313" key="8">
    <source>
        <dbReference type="EMBL" id="KAK9837413.1"/>
    </source>
</evidence>
<evidence type="ECO:0000313" key="9">
    <source>
        <dbReference type="Proteomes" id="UP001445335"/>
    </source>
</evidence>
<evidence type="ECO:0000256" key="4">
    <source>
        <dbReference type="ARBA" id="ARBA00023163"/>
    </source>
</evidence>
<organism evidence="8 9">
    <name type="scientific">Elliptochloris bilobata</name>
    <dbReference type="NCBI Taxonomy" id="381761"/>
    <lineage>
        <taxon>Eukaryota</taxon>
        <taxon>Viridiplantae</taxon>
        <taxon>Chlorophyta</taxon>
        <taxon>core chlorophytes</taxon>
        <taxon>Trebouxiophyceae</taxon>
        <taxon>Trebouxiophyceae incertae sedis</taxon>
        <taxon>Elliptochloris clade</taxon>
        <taxon>Elliptochloris</taxon>
    </lineage>
</organism>
<name>A0AAW1RUC6_9CHLO</name>
<sequence length="220" mass="24710">MFITTKLQDNVRVEPADLGRPLAEAVTSCLKRSLINKIIPDIGLVVTLYDLLDVQGGHIYPSDGAAHYEVTFRVLVFRPWVGEIIVGRLLSSDQRGLRMSLDFFDDIHISSDALPDPSFFEKQAGEEDKVQPKGRWHWLYEGNRMDFDMDEHIRFRVQEVVFTRPPTAVAQLQASGDGEPPPGSAANPFAVMQVNASVKEEGLGLELWWDQPADDMDELS</sequence>
<evidence type="ECO:0000256" key="1">
    <source>
        <dbReference type="ARBA" id="ARBA00004123"/>
    </source>
</evidence>
<dbReference type="Proteomes" id="UP001445335">
    <property type="component" value="Unassembled WGS sequence"/>
</dbReference>
<comment type="similarity">
    <text evidence="2">Belongs to the eukaryotic RPB7/RPC8 RNA polymerase subunit family.</text>
</comment>
<dbReference type="CDD" id="cd04330">
    <property type="entry name" value="RNAP_III_Rpc25_N"/>
    <property type="match status" value="1"/>
</dbReference>
<dbReference type="Gene3D" id="2.40.50.140">
    <property type="entry name" value="Nucleic acid-binding proteins"/>
    <property type="match status" value="1"/>
</dbReference>
<comment type="subcellular location">
    <subcellularLocation>
        <location evidence="1">Nucleus</location>
    </subcellularLocation>
</comment>
<reference evidence="8 9" key="1">
    <citation type="journal article" date="2024" name="Nat. Commun.">
        <title>Phylogenomics reveals the evolutionary origins of lichenization in chlorophyte algae.</title>
        <authorList>
            <person name="Puginier C."/>
            <person name="Libourel C."/>
            <person name="Otte J."/>
            <person name="Skaloud P."/>
            <person name="Haon M."/>
            <person name="Grisel S."/>
            <person name="Petersen M."/>
            <person name="Berrin J.G."/>
            <person name="Delaux P.M."/>
            <person name="Dal Grande F."/>
            <person name="Keller J."/>
        </authorList>
    </citation>
    <scope>NUCLEOTIDE SEQUENCE [LARGE SCALE GENOMIC DNA]</scope>
    <source>
        <strain evidence="8 9">SAG 245.80</strain>
    </source>
</reference>
<keyword evidence="5" id="KW-0539">Nucleus</keyword>
<keyword evidence="3" id="KW-0240">DNA-directed RNA polymerase</keyword>
<dbReference type="Pfam" id="PF03876">
    <property type="entry name" value="SHS2_Rpb7-N"/>
    <property type="match status" value="1"/>
</dbReference>
<evidence type="ECO:0000256" key="3">
    <source>
        <dbReference type="ARBA" id="ARBA00022478"/>
    </source>
</evidence>
<dbReference type="SUPFAM" id="SSF88798">
    <property type="entry name" value="N-terminal, heterodimerisation domain of RBP7 (RpoE)"/>
    <property type="match status" value="1"/>
</dbReference>
<dbReference type="PANTHER" id="PTHR12709">
    <property type="entry name" value="DNA-DIRECTED RNA POLYMERASE II, III"/>
    <property type="match status" value="1"/>
</dbReference>
<comment type="caution">
    <text evidence="8">The sequence shown here is derived from an EMBL/GenBank/DDBJ whole genome shotgun (WGS) entry which is preliminary data.</text>
</comment>
<protein>
    <submittedName>
        <fullName evidence="8">Uncharacterized protein</fullName>
    </submittedName>
</protein>
<gene>
    <name evidence="8" type="ORF">WJX81_000629</name>
</gene>
<dbReference type="GO" id="GO:0005666">
    <property type="term" value="C:RNA polymerase III complex"/>
    <property type="evidence" value="ECO:0007669"/>
    <property type="project" value="TreeGrafter"/>
</dbReference>
<evidence type="ECO:0000256" key="5">
    <source>
        <dbReference type="ARBA" id="ARBA00023242"/>
    </source>
</evidence>
<dbReference type="InterPro" id="IPR036898">
    <property type="entry name" value="RNA_pol_Rpb7-like_N_sf"/>
</dbReference>
<dbReference type="EMBL" id="JALJOU010000021">
    <property type="protein sequence ID" value="KAK9837413.1"/>
    <property type="molecule type" value="Genomic_DNA"/>
</dbReference>
<dbReference type="Gene3D" id="3.30.1490.120">
    <property type="entry name" value="RNA polymerase Rpb7-like, N-terminal domain"/>
    <property type="match status" value="1"/>
</dbReference>
<evidence type="ECO:0000259" key="6">
    <source>
        <dbReference type="Pfam" id="PF03876"/>
    </source>
</evidence>
<accession>A0AAW1RUC6</accession>
<proteinExistence type="inferred from homology"/>
<dbReference type="PANTHER" id="PTHR12709:SF1">
    <property type="entry name" value="DNA-DIRECTED RNA POLYMERASE III SUBUNIT RPC8"/>
    <property type="match status" value="1"/>
</dbReference>
<dbReference type="AlphaFoldDB" id="A0AAW1RUC6"/>
<dbReference type="Pfam" id="PF08292">
    <property type="entry name" value="RNA_pol_Rbc25"/>
    <property type="match status" value="1"/>
</dbReference>
<dbReference type="InterPro" id="IPR045113">
    <property type="entry name" value="Rpb7-like"/>
</dbReference>
<evidence type="ECO:0000256" key="2">
    <source>
        <dbReference type="ARBA" id="ARBA00009307"/>
    </source>
</evidence>
<dbReference type="InterPro" id="IPR013238">
    <property type="entry name" value="RNA_pol_III_Rbc25"/>
</dbReference>
<dbReference type="SUPFAM" id="SSF50249">
    <property type="entry name" value="Nucleic acid-binding proteins"/>
    <property type="match status" value="1"/>
</dbReference>
<feature type="domain" description="RNA polymerase III subunit Rpc25" evidence="7">
    <location>
        <begin position="83"/>
        <end position="209"/>
    </location>
</feature>